<organism evidence="1 2">
    <name type="scientific">Dictyobacter halimunensis</name>
    <dbReference type="NCBI Taxonomy" id="3026934"/>
    <lineage>
        <taxon>Bacteria</taxon>
        <taxon>Bacillati</taxon>
        <taxon>Chloroflexota</taxon>
        <taxon>Ktedonobacteria</taxon>
        <taxon>Ktedonobacterales</taxon>
        <taxon>Dictyobacteraceae</taxon>
        <taxon>Dictyobacter</taxon>
    </lineage>
</organism>
<name>A0ABQ6FHZ1_9CHLR</name>
<evidence type="ECO:0000313" key="1">
    <source>
        <dbReference type="EMBL" id="GLV53716.1"/>
    </source>
</evidence>
<accession>A0ABQ6FHZ1</accession>
<dbReference type="EMBL" id="BSRI01000001">
    <property type="protein sequence ID" value="GLV53716.1"/>
    <property type="molecule type" value="Genomic_DNA"/>
</dbReference>
<dbReference type="Proteomes" id="UP001344906">
    <property type="component" value="Unassembled WGS sequence"/>
</dbReference>
<keyword evidence="2" id="KW-1185">Reference proteome</keyword>
<evidence type="ECO:0000313" key="2">
    <source>
        <dbReference type="Proteomes" id="UP001344906"/>
    </source>
</evidence>
<proteinExistence type="predicted"/>
<reference evidence="1 2" key="1">
    <citation type="submission" date="2023-02" db="EMBL/GenBank/DDBJ databases">
        <title>Dictyobacter halimunensis sp. nov., a new member of the class Ktedonobacteria from forest soil in a geothermal area.</title>
        <authorList>
            <person name="Rachmania M.K."/>
            <person name="Ningsih F."/>
            <person name="Sakai Y."/>
            <person name="Yabe S."/>
            <person name="Yokota A."/>
            <person name="Sjamsuridzal W."/>
        </authorList>
    </citation>
    <scope>NUCLEOTIDE SEQUENCE [LARGE SCALE GENOMIC DNA]</scope>
    <source>
        <strain evidence="1 2">S3.2.2.5</strain>
    </source>
</reference>
<comment type="caution">
    <text evidence="1">The sequence shown here is derived from an EMBL/GenBank/DDBJ whole genome shotgun (WGS) entry which is preliminary data.</text>
</comment>
<dbReference type="RefSeq" id="WP_338247425.1">
    <property type="nucleotide sequence ID" value="NZ_BSRI01000001.1"/>
</dbReference>
<dbReference type="InterPro" id="IPR029052">
    <property type="entry name" value="Metallo-depent_PP-like"/>
</dbReference>
<gene>
    <name evidence="1" type="ORF">KDH_05680</name>
</gene>
<evidence type="ECO:0008006" key="3">
    <source>
        <dbReference type="Google" id="ProtNLM"/>
    </source>
</evidence>
<sequence>MLINKHARASSSSQMVSPVHELGVSTGQGLRRNIYETRVLVASDAHLPYLDPSLLSMLRTTIREFSIQCVLWLGDFFDCHKYNHLAPGDQRLIWKQEKQMIVDLLMLINEDLERVGGYQMISRGYHDHLWLNRHTGTEDMRSLVRNLDPMVATLMQQGRISISDSATLEGIPDAQGEMTWVFTHPLHYVSTPFQTPREFAKRERKHCIAAHAHYFDVARDEEQDFWTVEASGIFRDKLSRTDARTETTWRRKKSGFWVIMEGSQPLGFCSGCETSMVTSPCPCVRSMPYIQATS</sequence>
<protein>
    <recommendedName>
        <fullName evidence="3">Calcineurin-like phosphoesterase domain-containing protein</fullName>
    </recommendedName>
</protein>
<dbReference type="SUPFAM" id="SSF56300">
    <property type="entry name" value="Metallo-dependent phosphatases"/>
    <property type="match status" value="1"/>
</dbReference>